<dbReference type="AlphaFoldDB" id="I7KI95"/>
<sequence length="428" mass="43983">MGRHARATRPATGADGQREPGRLVRISRIALLVFLALSAAATVVGLVVQWPGDEEPRVAPEFESAFSFSRPQVTGTVEETGPGSCQDPGVGQVIPEGSEPQPAAPGQEECTHIVVELTSGQNEGERVLLVNNGLPGEANLNEGDDIRLSETDGEAGELRYAFTDYPRGTALLVWGALIVIAVVALAAWRGVRALIGLAVTLVVVAVFLLPALLRGASALPVAITASSAILLLVLALVHGATWKTASALGGTLIALALAAVLSSLAIETTNLRGLGSDDNLKILLYLPDVSVEGLLLCGFIIGALGALNDATVAQASTVNELAAADPKASPGRLFLAALRVGRDHIASMIYTLVLTYTGAALPLLLLLTVAGQPIGEMLSSDIMATELLRSIVGAIALTLAVPITTAIAAVTVTGRPGDGGHSHVSHAH</sequence>
<keyword evidence="1" id="KW-0472">Membrane</keyword>
<dbReference type="Proteomes" id="UP000011016">
    <property type="component" value="Unassembled WGS sequence"/>
</dbReference>
<feature type="transmembrane region" description="Helical" evidence="1">
    <location>
        <begin position="194"/>
        <end position="213"/>
    </location>
</feature>
<name>I7KI95_9CORY</name>
<feature type="transmembrane region" description="Helical" evidence="1">
    <location>
        <begin position="244"/>
        <end position="265"/>
    </location>
</feature>
<reference evidence="2 5" key="1">
    <citation type="journal article" date="2012" name="J. Bacteriol.">
        <title>Draft Genome Sequence of Turicella otitidis ATCC 51513, Isolated from Middle Ear Fluid from a Child with Otitis Media.</title>
        <authorList>
            <person name="Brinkrolf K."/>
            <person name="Schneider J."/>
            <person name="Knecht M."/>
            <person name="Ruckert C."/>
            <person name="Tauch A."/>
        </authorList>
    </citation>
    <scope>NUCLEOTIDE SEQUENCE [LARGE SCALE GENOMIC DNA]</scope>
    <source>
        <strain evidence="2 5">ATCC 51513</strain>
    </source>
</reference>
<evidence type="ECO:0000256" key="1">
    <source>
        <dbReference type="SAM" id="Phobius"/>
    </source>
</evidence>
<evidence type="ECO:0000313" key="5">
    <source>
        <dbReference type="Proteomes" id="UP000011016"/>
    </source>
</evidence>
<keyword evidence="4" id="KW-1185">Reference proteome</keyword>
<dbReference type="HOGENOM" id="CLU_028166_3_0_11"/>
<protein>
    <submittedName>
        <fullName evidence="2">Putative membrane protein</fullName>
    </submittedName>
</protein>
<dbReference type="RefSeq" id="WP_004600428.1">
    <property type="nucleotide sequence ID" value="NZ_HF541865.1"/>
</dbReference>
<evidence type="ECO:0000313" key="2">
    <source>
        <dbReference type="EMBL" id="CCI82800.1"/>
    </source>
</evidence>
<organism evidence="2 5">
    <name type="scientific">Corynebacterium otitidis ATCC 51513</name>
    <dbReference type="NCBI Taxonomy" id="883169"/>
    <lineage>
        <taxon>Bacteria</taxon>
        <taxon>Bacillati</taxon>
        <taxon>Actinomycetota</taxon>
        <taxon>Actinomycetes</taxon>
        <taxon>Mycobacteriales</taxon>
        <taxon>Corynebacteriaceae</taxon>
        <taxon>Corynebacterium</taxon>
    </lineage>
</organism>
<dbReference type="PATRIC" id="fig|883169.3.peg.508"/>
<dbReference type="Proteomes" id="UP000006078">
    <property type="component" value="Unassembled WGS sequence"/>
</dbReference>
<comment type="caution">
    <text evidence="2">The sequence shown here is derived from an EMBL/GenBank/DDBJ whole genome shotgun (WGS) entry which is preliminary data.</text>
</comment>
<feature type="transmembrane region" description="Helical" evidence="1">
    <location>
        <begin position="285"/>
        <end position="307"/>
    </location>
</feature>
<keyword evidence="1" id="KW-0812">Transmembrane</keyword>
<dbReference type="Pfam" id="PF07907">
    <property type="entry name" value="YibE_F"/>
    <property type="match status" value="1"/>
</dbReference>
<dbReference type="InterPro" id="IPR012507">
    <property type="entry name" value="YibE_F"/>
</dbReference>
<keyword evidence="1" id="KW-1133">Transmembrane helix</keyword>
<dbReference type="EMBL" id="AHAE01000030">
    <property type="protein sequence ID" value="EJZ82550.1"/>
    <property type="molecule type" value="Genomic_DNA"/>
</dbReference>
<dbReference type="eggNOG" id="COG5438">
    <property type="taxonomic scope" value="Bacteria"/>
</dbReference>
<proteinExistence type="predicted"/>
<dbReference type="PANTHER" id="PTHR41771:SF1">
    <property type="entry name" value="MEMBRANE PROTEIN"/>
    <property type="match status" value="1"/>
</dbReference>
<feature type="transmembrane region" description="Helical" evidence="1">
    <location>
        <begin position="168"/>
        <end position="187"/>
    </location>
</feature>
<accession>I7KI95</accession>
<dbReference type="STRING" id="29321.AAV33_02995"/>
<feature type="transmembrane region" description="Helical" evidence="1">
    <location>
        <begin position="349"/>
        <end position="371"/>
    </location>
</feature>
<feature type="transmembrane region" description="Helical" evidence="1">
    <location>
        <begin position="219"/>
        <end position="237"/>
    </location>
</feature>
<evidence type="ECO:0000313" key="3">
    <source>
        <dbReference type="EMBL" id="EJZ82550.1"/>
    </source>
</evidence>
<dbReference type="OrthoDB" id="5846312at2"/>
<reference evidence="3 4" key="2">
    <citation type="submission" date="2012-08" db="EMBL/GenBank/DDBJ databases">
        <title>The Genome Sequence of Turicella otitidis ATCC 51513.</title>
        <authorList>
            <consortium name="The Broad Institute Genome Sequencing Platform"/>
            <person name="Earl A."/>
            <person name="Ward D."/>
            <person name="Feldgarden M."/>
            <person name="Gevers D."/>
            <person name="Huys G."/>
            <person name="Walker B."/>
            <person name="Young S.K."/>
            <person name="Zeng Q."/>
            <person name="Gargeya S."/>
            <person name="Fitzgerald M."/>
            <person name="Haas B."/>
            <person name="Abouelleil A."/>
            <person name="Alvarado L."/>
            <person name="Arachchi H.M."/>
            <person name="Berlin A.M."/>
            <person name="Chapman S.B."/>
            <person name="Goldberg J."/>
            <person name="Griggs A."/>
            <person name="Gujja S."/>
            <person name="Hansen M."/>
            <person name="Howarth C."/>
            <person name="Imamovic A."/>
            <person name="Larimer J."/>
            <person name="McCowen C."/>
            <person name="Montmayeur A."/>
            <person name="Murphy C."/>
            <person name="Neiman D."/>
            <person name="Pearson M."/>
            <person name="Priest M."/>
            <person name="Roberts A."/>
            <person name="Saif S."/>
            <person name="Shea T."/>
            <person name="Sisk P."/>
            <person name="Sykes S."/>
            <person name="Wortman J."/>
            <person name="Nusbaum C."/>
            <person name="Birren B."/>
        </authorList>
    </citation>
    <scope>NUCLEOTIDE SEQUENCE [LARGE SCALE GENOMIC DNA]</scope>
    <source>
        <strain evidence="3 4">ATCC 51513</strain>
    </source>
</reference>
<feature type="transmembrane region" description="Helical" evidence="1">
    <location>
        <begin position="29"/>
        <end position="50"/>
    </location>
</feature>
<dbReference type="EMBL" id="CAJZ01000002">
    <property type="protein sequence ID" value="CCI82800.1"/>
    <property type="molecule type" value="Genomic_DNA"/>
</dbReference>
<feature type="transmembrane region" description="Helical" evidence="1">
    <location>
        <begin position="391"/>
        <end position="412"/>
    </location>
</feature>
<gene>
    <name evidence="2" type="ORF">BN46_0044</name>
    <name evidence="3" type="ORF">HMPREF9719_00538</name>
</gene>
<evidence type="ECO:0000313" key="4">
    <source>
        <dbReference type="Proteomes" id="UP000006078"/>
    </source>
</evidence>
<dbReference type="PANTHER" id="PTHR41771">
    <property type="entry name" value="MEMBRANE PROTEIN-RELATED"/>
    <property type="match status" value="1"/>
</dbReference>